<protein>
    <submittedName>
        <fullName evidence="1">Uncharacterized protein</fullName>
    </submittedName>
</protein>
<dbReference type="PANTHER" id="PTHR34835">
    <property type="entry name" value="OS07G0283600 PROTEIN-RELATED"/>
    <property type="match status" value="1"/>
</dbReference>
<dbReference type="AlphaFoldDB" id="A0AA38WCB8"/>
<organism evidence="1 2">
    <name type="scientific">Centaurea solstitialis</name>
    <name type="common">yellow star-thistle</name>
    <dbReference type="NCBI Taxonomy" id="347529"/>
    <lineage>
        <taxon>Eukaryota</taxon>
        <taxon>Viridiplantae</taxon>
        <taxon>Streptophyta</taxon>
        <taxon>Embryophyta</taxon>
        <taxon>Tracheophyta</taxon>
        <taxon>Spermatophyta</taxon>
        <taxon>Magnoliopsida</taxon>
        <taxon>eudicotyledons</taxon>
        <taxon>Gunneridae</taxon>
        <taxon>Pentapetalae</taxon>
        <taxon>asterids</taxon>
        <taxon>campanulids</taxon>
        <taxon>Asterales</taxon>
        <taxon>Asteraceae</taxon>
        <taxon>Carduoideae</taxon>
        <taxon>Cardueae</taxon>
        <taxon>Centaureinae</taxon>
        <taxon>Centaurea</taxon>
    </lineage>
</organism>
<name>A0AA38WCB8_9ASTR</name>
<dbReference type="Proteomes" id="UP001172457">
    <property type="component" value="Chromosome 3"/>
</dbReference>
<proteinExistence type="predicted"/>
<dbReference type="EMBL" id="JARYMX010000003">
    <property type="protein sequence ID" value="KAJ9555287.1"/>
    <property type="molecule type" value="Genomic_DNA"/>
</dbReference>
<evidence type="ECO:0000313" key="1">
    <source>
        <dbReference type="EMBL" id="KAJ9555287.1"/>
    </source>
</evidence>
<sequence length="270" mass="30768">MVETFGCKWLSDGRRKTLCCCRAKDFIELEESVTFFYLFRRICNNQFPILTNVLDSRLYLSDLGLRCRASGFLLGLCGNFAQHLQAPESSFLFKFPSLNVRTTPKPLYEAIQNLSEEQKKCIEDMGFGNLLDMKMDGVVGRIAFAVIEKFDVESMEINFERKKIIVNEQSIHDMLGIPIGGVKLNGCKYLDDSQFNPKGVRPNEIKKKIIESEADFNFKVNFLTLMSNTLGECNLSGTCNLSLVNFINPDTVVSNINWCEYNSIRINEIN</sequence>
<dbReference type="PANTHER" id="PTHR34835:SF90">
    <property type="entry name" value="AMINOTRANSFERASE-LIKE PLANT MOBILE DOMAIN-CONTAINING PROTEIN"/>
    <property type="match status" value="1"/>
</dbReference>
<evidence type="ECO:0000313" key="2">
    <source>
        <dbReference type="Proteomes" id="UP001172457"/>
    </source>
</evidence>
<keyword evidence="2" id="KW-1185">Reference proteome</keyword>
<accession>A0AA38WCB8</accession>
<gene>
    <name evidence="1" type="ORF">OSB04_009901</name>
</gene>
<reference evidence="1" key="1">
    <citation type="submission" date="2023-03" db="EMBL/GenBank/DDBJ databases">
        <title>Chromosome-scale reference genome and RAD-based genetic map of yellow starthistle (Centaurea solstitialis) reveal putative structural variation and QTLs associated with invader traits.</title>
        <authorList>
            <person name="Reatini B."/>
            <person name="Cang F.A."/>
            <person name="Jiang Q."/>
            <person name="Mckibben M.T.W."/>
            <person name="Barker M.S."/>
            <person name="Rieseberg L.H."/>
            <person name="Dlugosch K.M."/>
        </authorList>
    </citation>
    <scope>NUCLEOTIDE SEQUENCE</scope>
    <source>
        <strain evidence="1">CAN-66</strain>
        <tissue evidence="1">Leaf</tissue>
    </source>
</reference>
<comment type="caution">
    <text evidence="1">The sequence shown here is derived from an EMBL/GenBank/DDBJ whole genome shotgun (WGS) entry which is preliminary data.</text>
</comment>